<proteinExistence type="predicted"/>
<protein>
    <submittedName>
        <fullName evidence="2">Uncharacterized protein</fullName>
    </submittedName>
</protein>
<gene>
    <name evidence="2" type="ORF">OIE82_14665</name>
</gene>
<dbReference type="EMBL" id="CP109207">
    <property type="protein sequence ID" value="WUU54309.1"/>
    <property type="molecule type" value="Genomic_DNA"/>
</dbReference>
<sequence>MAFSGTHRSSAAYLTRPTAPTAVDPSFSGINPNNLLRTMQDLESDSKILLGATTSYRPRFHELGLDTEALTEISRIARWVDDELPILRRRHALASAMEVDERGHKGSMVQLREPVPSIGVARRDGKELAAETELAAGLPRDEAAAEFHRIAEVLAVHKGDPDFTSAFFAGLDPRVLKNLPVMVVAADASTAEADAKVFGSAFSTAVASASPAPGFSKAVALFHGDIGEDEPTALFSRALMQGDDRDLWAVAWKHTTLAVKKLGDLADTWSDSAGLLASVVGMQAKYAGHFWNRSQHFSDEASRLYQQRVNSMSPDERRKFKKDTRRAARNARQYAREAERVYSKYGLGAFSRLMEASVADGGSWLIGKVPGLRPPDSTTLFGRTLHTAGKLPLLGTALTVSAIGWDISQGEEKDVAIAANVGGMATGSAATMATMTAVAWCGGPVGWGIAAGVAVGFGAGYAVSYVAKTRSGKRVINQVTEAVKDIGDAAADVKEKVTGWFA</sequence>
<name>A0ABZ1Y4Q7_9ACTN</name>
<dbReference type="RefSeq" id="WP_395758852.1">
    <property type="nucleotide sequence ID" value="NZ_CP109207.1"/>
</dbReference>
<evidence type="ECO:0000313" key="2">
    <source>
        <dbReference type="EMBL" id="WUU54309.1"/>
    </source>
</evidence>
<reference evidence="2" key="1">
    <citation type="submission" date="2022-10" db="EMBL/GenBank/DDBJ databases">
        <title>The complete genomes of actinobacterial strains from the NBC collection.</title>
        <authorList>
            <person name="Joergensen T.S."/>
            <person name="Alvarez Arevalo M."/>
            <person name="Sterndorff E.B."/>
            <person name="Faurdal D."/>
            <person name="Vuksanovic O."/>
            <person name="Mourched A.-S."/>
            <person name="Charusanti P."/>
            <person name="Shaw S."/>
            <person name="Blin K."/>
            <person name="Weber T."/>
        </authorList>
    </citation>
    <scope>NUCLEOTIDE SEQUENCE [LARGE SCALE GENOMIC DNA]</scope>
    <source>
        <strain evidence="2">NBC 01686</strain>
    </source>
</reference>
<keyword evidence="1" id="KW-1133">Transmembrane helix</keyword>
<accession>A0ABZ1Y4Q7</accession>
<keyword evidence="1" id="KW-0812">Transmembrane</keyword>
<organism evidence="2">
    <name type="scientific">Streptomyces althioticus</name>
    <dbReference type="NCBI Taxonomy" id="83380"/>
    <lineage>
        <taxon>Bacteria</taxon>
        <taxon>Bacillati</taxon>
        <taxon>Actinomycetota</taxon>
        <taxon>Actinomycetes</taxon>
        <taxon>Kitasatosporales</taxon>
        <taxon>Streptomycetaceae</taxon>
        <taxon>Streptomyces</taxon>
        <taxon>Streptomyces althioticus group</taxon>
    </lineage>
</organism>
<feature type="transmembrane region" description="Helical" evidence="1">
    <location>
        <begin position="445"/>
        <end position="467"/>
    </location>
</feature>
<evidence type="ECO:0000256" key="1">
    <source>
        <dbReference type="SAM" id="Phobius"/>
    </source>
</evidence>
<keyword evidence="1" id="KW-0472">Membrane</keyword>